<name>A0ABN9FQ61_9NEOB</name>
<keyword evidence="2" id="KW-1185">Reference proteome</keyword>
<evidence type="ECO:0000313" key="2">
    <source>
        <dbReference type="Proteomes" id="UP001162483"/>
    </source>
</evidence>
<comment type="caution">
    <text evidence="1">The sequence shown here is derived from an EMBL/GenBank/DDBJ whole genome shotgun (WGS) entry which is preliminary data.</text>
</comment>
<protein>
    <submittedName>
        <fullName evidence="1">Uncharacterized protein</fullName>
    </submittedName>
</protein>
<dbReference type="Proteomes" id="UP001162483">
    <property type="component" value="Unassembled WGS sequence"/>
</dbReference>
<evidence type="ECO:0000313" key="1">
    <source>
        <dbReference type="EMBL" id="CAI9598643.1"/>
    </source>
</evidence>
<accession>A0ABN9FQ61</accession>
<dbReference type="EMBL" id="CATNWA010017183">
    <property type="protein sequence ID" value="CAI9598643.1"/>
    <property type="molecule type" value="Genomic_DNA"/>
</dbReference>
<sequence>MGLLCPCPNSKMPRKRYQRHFMGPPTDPGPSGSARVFQMVSPHLGPTLEDYATHYPLLKTKPFLTLFIHLIFFFNSQ</sequence>
<organism evidence="1 2">
    <name type="scientific">Staurois parvus</name>
    <dbReference type="NCBI Taxonomy" id="386267"/>
    <lineage>
        <taxon>Eukaryota</taxon>
        <taxon>Metazoa</taxon>
        <taxon>Chordata</taxon>
        <taxon>Craniata</taxon>
        <taxon>Vertebrata</taxon>
        <taxon>Euteleostomi</taxon>
        <taxon>Amphibia</taxon>
        <taxon>Batrachia</taxon>
        <taxon>Anura</taxon>
        <taxon>Neobatrachia</taxon>
        <taxon>Ranoidea</taxon>
        <taxon>Ranidae</taxon>
        <taxon>Staurois</taxon>
    </lineage>
</organism>
<proteinExistence type="predicted"/>
<reference evidence="1" key="1">
    <citation type="submission" date="2023-05" db="EMBL/GenBank/DDBJ databases">
        <authorList>
            <person name="Stuckert A."/>
        </authorList>
    </citation>
    <scope>NUCLEOTIDE SEQUENCE</scope>
</reference>
<gene>
    <name evidence="1" type="ORF">SPARVUS_LOCUS12417637</name>
</gene>